<comment type="caution">
    <text evidence="1">The sequence shown here is derived from an EMBL/GenBank/DDBJ whole genome shotgun (WGS) entry which is preliminary data.</text>
</comment>
<sequence>LLYVKDVESFTNLLDYKKWPITLDNNSFTVPSTPSIPPQLPSHTKVFKKRVKTR</sequence>
<reference evidence="1" key="1">
    <citation type="submission" date="2021-02" db="EMBL/GenBank/DDBJ databases">
        <authorList>
            <person name="Nowell W R."/>
        </authorList>
    </citation>
    <scope>NUCLEOTIDE SEQUENCE</scope>
</reference>
<dbReference type="EMBL" id="CAJNOW010008350">
    <property type="protein sequence ID" value="CAF1535694.1"/>
    <property type="molecule type" value="Genomic_DNA"/>
</dbReference>
<feature type="non-terminal residue" evidence="1">
    <location>
        <position position="1"/>
    </location>
</feature>
<accession>A0A815VIL5</accession>
<proteinExistence type="predicted"/>
<dbReference type="Proteomes" id="UP000663834">
    <property type="component" value="Unassembled WGS sequence"/>
</dbReference>
<protein>
    <submittedName>
        <fullName evidence="1">Uncharacterized protein</fullName>
    </submittedName>
</protein>
<evidence type="ECO:0000313" key="1">
    <source>
        <dbReference type="EMBL" id="CAF1535694.1"/>
    </source>
</evidence>
<dbReference type="AlphaFoldDB" id="A0A815VIL5"/>
<gene>
    <name evidence="1" type="ORF">KQP761_LOCUS16615</name>
</gene>
<organism evidence="1 2">
    <name type="scientific">Rotaria magnacalcarata</name>
    <dbReference type="NCBI Taxonomy" id="392030"/>
    <lineage>
        <taxon>Eukaryota</taxon>
        <taxon>Metazoa</taxon>
        <taxon>Spiralia</taxon>
        <taxon>Gnathifera</taxon>
        <taxon>Rotifera</taxon>
        <taxon>Eurotatoria</taxon>
        <taxon>Bdelloidea</taxon>
        <taxon>Philodinida</taxon>
        <taxon>Philodinidae</taxon>
        <taxon>Rotaria</taxon>
    </lineage>
</organism>
<evidence type="ECO:0000313" key="2">
    <source>
        <dbReference type="Proteomes" id="UP000663834"/>
    </source>
</evidence>
<name>A0A815VIL5_9BILA</name>